<organism evidence="2 3">
    <name type="scientific">Streptomyces sulfonofaciens</name>
    <dbReference type="NCBI Taxonomy" id="68272"/>
    <lineage>
        <taxon>Bacteria</taxon>
        <taxon>Bacillati</taxon>
        <taxon>Actinomycetota</taxon>
        <taxon>Actinomycetes</taxon>
        <taxon>Kitasatosporales</taxon>
        <taxon>Streptomycetaceae</taxon>
        <taxon>Streptomyces</taxon>
    </lineage>
</organism>
<dbReference type="EMBL" id="BNCD01000022">
    <property type="protein sequence ID" value="GHH86479.1"/>
    <property type="molecule type" value="Genomic_DNA"/>
</dbReference>
<dbReference type="RefSeq" id="WP_189937180.1">
    <property type="nucleotide sequence ID" value="NZ_BNCD01000022.1"/>
</dbReference>
<gene>
    <name evidence="2" type="ORF">GCM10018793_58530</name>
</gene>
<dbReference type="Proteomes" id="UP000603708">
    <property type="component" value="Unassembled WGS sequence"/>
</dbReference>
<proteinExistence type="predicted"/>
<protein>
    <recommendedName>
        <fullName evidence="4">LysR substrate-binding domain-containing protein</fullName>
    </recommendedName>
</protein>
<name>A0A919GKR7_9ACTN</name>
<feature type="region of interest" description="Disordered" evidence="1">
    <location>
        <begin position="25"/>
        <end position="44"/>
    </location>
</feature>
<evidence type="ECO:0000313" key="2">
    <source>
        <dbReference type="EMBL" id="GHH86479.1"/>
    </source>
</evidence>
<evidence type="ECO:0008006" key="4">
    <source>
        <dbReference type="Google" id="ProtNLM"/>
    </source>
</evidence>
<evidence type="ECO:0000313" key="3">
    <source>
        <dbReference type="Proteomes" id="UP000603708"/>
    </source>
</evidence>
<sequence>MVEAGLGVGIPPAMAAGMLTDTLTPVPLRPRQERGLLPTGPTARPWYPDAVALRDLCAEHISGGGAPGGSASGARSR</sequence>
<evidence type="ECO:0000256" key="1">
    <source>
        <dbReference type="SAM" id="MobiDB-lite"/>
    </source>
</evidence>
<keyword evidence="3" id="KW-1185">Reference proteome</keyword>
<dbReference type="AlphaFoldDB" id="A0A919GKR7"/>
<reference evidence="2" key="1">
    <citation type="journal article" date="2014" name="Int. J. Syst. Evol. Microbiol.">
        <title>Complete genome sequence of Corynebacterium casei LMG S-19264T (=DSM 44701T), isolated from a smear-ripened cheese.</title>
        <authorList>
            <consortium name="US DOE Joint Genome Institute (JGI-PGF)"/>
            <person name="Walter F."/>
            <person name="Albersmeier A."/>
            <person name="Kalinowski J."/>
            <person name="Ruckert C."/>
        </authorList>
    </citation>
    <scope>NUCLEOTIDE SEQUENCE</scope>
    <source>
        <strain evidence="2">JCM 5069</strain>
    </source>
</reference>
<accession>A0A919GKR7</accession>
<reference evidence="2" key="2">
    <citation type="submission" date="2020-09" db="EMBL/GenBank/DDBJ databases">
        <authorList>
            <person name="Sun Q."/>
            <person name="Ohkuma M."/>
        </authorList>
    </citation>
    <scope>NUCLEOTIDE SEQUENCE</scope>
    <source>
        <strain evidence="2">JCM 5069</strain>
    </source>
</reference>
<comment type="caution">
    <text evidence="2">The sequence shown here is derived from an EMBL/GenBank/DDBJ whole genome shotgun (WGS) entry which is preliminary data.</text>
</comment>